<accession>A0A9N9NZL2</accession>
<evidence type="ECO:0000313" key="2">
    <source>
        <dbReference type="Proteomes" id="UP000789396"/>
    </source>
</evidence>
<reference evidence="1" key="1">
    <citation type="submission" date="2021-06" db="EMBL/GenBank/DDBJ databases">
        <authorList>
            <person name="Kallberg Y."/>
            <person name="Tangrot J."/>
            <person name="Rosling A."/>
        </authorList>
    </citation>
    <scope>NUCLEOTIDE SEQUENCE</scope>
    <source>
        <strain evidence="1">IN212</strain>
    </source>
</reference>
<dbReference type="EMBL" id="CAJVPZ010050875">
    <property type="protein sequence ID" value="CAG8778221.1"/>
    <property type="molecule type" value="Genomic_DNA"/>
</dbReference>
<feature type="non-terminal residue" evidence="1">
    <location>
        <position position="188"/>
    </location>
</feature>
<dbReference type="OrthoDB" id="8744624at2759"/>
<protein>
    <submittedName>
        <fullName evidence="1">10070_t:CDS:1</fullName>
    </submittedName>
</protein>
<organism evidence="1 2">
    <name type="scientific">Racocetra fulgida</name>
    <dbReference type="NCBI Taxonomy" id="60492"/>
    <lineage>
        <taxon>Eukaryota</taxon>
        <taxon>Fungi</taxon>
        <taxon>Fungi incertae sedis</taxon>
        <taxon>Mucoromycota</taxon>
        <taxon>Glomeromycotina</taxon>
        <taxon>Glomeromycetes</taxon>
        <taxon>Diversisporales</taxon>
        <taxon>Gigasporaceae</taxon>
        <taxon>Racocetra</taxon>
    </lineage>
</organism>
<dbReference type="AlphaFoldDB" id="A0A9N9NZL2"/>
<name>A0A9N9NZL2_9GLOM</name>
<evidence type="ECO:0000313" key="1">
    <source>
        <dbReference type="EMBL" id="CAG8778221.1"/>
    </source>
</evidence>
<sequence>GDDSILYSFPNNIQKIFQARIGGKKPLVILAELEQYCAEKNPFDQKTYKQFDNPLKFWNHVAEISDNESFDLLSDENTYEDTYTEDTYVDDAHVEDAHIEDTYVEDTYVEDNTYVEDTYIEELNKSNSGDIQTVDNWRYLVSKWINLVDDEEINELVNNNPLDDDNTTLDSFKDLGTTHSAEDREAKW</sequence>
<gene>
    <name evidence="1" type="ORF">RFULGI_LOCUS15588</name>
</gene>
<keyword evidence="2" id="KW-1185">Reference proteome</keyword>
<comment type="caution">
    <text evidence="1">The sequence shown here is derived from an EMBL/GenBank/DDBJ whole genome shotgun (WGS) entry which is preliminary data.</text>
</comment>
<dbReference type="Proteomes" id="UP000789396">
    <property type="component" value="Unassembled WGS sequence"/>
</dbReference>
<proteinExistence type="predicted"/>
<feature type="non-terminal residue" evidence="1">
    <location>
        <position position="1"/>
    </location>
</feature>